<dbReference type="EnsemblPlants" id="Bo4g050680.1">
    <property type="protein sequence ID" value="Bo4g050680.1"/>
    <property type="gene ID" value="Bo4g050680"/>
</dbReference>
<dbReference type="Gene3D" id="1.10.510.10">
    <property type="entry name" value="Transferase(Phosphotransferase) domain 1"/>
    <property type="match status" value="2"/>
</dbReference>
<organism evidence="2 3">
    <name type="scientific">Brassica oleracea var. oleracea</name>
    <dbReference type="NCBI Taxonomy" id="109376"/>
    <lineage>
        <taxon>Eukaryota</taxon>
        <taxon>Viridiplantae</taxon>
        <taxon>Streptophyta</taxon>
        <taxon>Embryophyta</taxon>
        <taxon>Tracheophyta</taxon>
        <taxon>Spermatophyta</taxon>
        <taxon>Magnoliopsida</taxon>
        <taxon>eudicotyledons</taxon>
        <taxon>Gunneridae</taxon>
        <taxon>Pentapetalae</taxon>
        <taxon>rosids</taxon>
        <taxon>malvids</taxon>
        <taxon>Brassicales</taxon>
        <taxon>Brassicaceae</taxon>
        <taxon>Brassiceae</taxon>
        <taxon>Brassica</taxon>
    </lineage>
</organism>
<sequence>MASMEFVKPLGKGSYGSVNLIKFNKHDGSKPHYHAVKSSFAHDFDSLYNEFQIISKLRDCPGIVRTFGTSLSRGVNDHGNRVYGMSMEYAAGGSLTSFMETRSLTDTMIRDFTRMILEGLVSVHDHGYVHCDLKPDNILGFPRDVNGGVTKEVSYELKISDFGMSTEAGEGSVFWEFDSPYLGTPLYMSPESVHYGVAEKSLDLWSLGCVVLEMYTGKPPWPFQDSKEFLRNLLDDKAPEVPESVPWEARQWIRPRQSPWPLQDSEEILRHLLDGKAPEVPESLPWEARQFIETCFARNPVERGSALDMLKHQFLLSDEKKVMVTVAGSRRKSVAVVLKSEDIMKKPLRLKIIPPKPPQFKKVENRPLRLKIIPPKPPGCNLVSVQ</sequence>
<dbReference type="GO" id="GO:0007165">
    <property type="term" value="P:signal transduction"/>
    <property type="evidence" value="ECO:0007669"/>
    <property type="project" value="TreeGrafter"/>
</dbReference>
<reference evidence="2 3" key="1">
    <citation type="journal article" date="2014" name="Genome Biol.">
        <title>Transcriptome and methylome profiling reveals relics of genome dominance in the mesopolyploid Brassica oleracea.</title>
        <authorList>
            <person name="Parkin I.A."/>
            <person name="Koh C."/>
            <person name="Tang H."/>
            <person name="Robinson S.J."/>
            <person name="Kagale S."/>
            <person name="Clarke W.E."/>
            <person name="Town C.D."/>
            <person name="Nixon J."/>
            <person name="Krishnakumar V."/>
            <person name="Bidwell S.L."/>
            <person name="Denoeud F."/>
            <person name="Belcram H."/>
            <person name="Links M.G."/>
            <person name="Just J."/>
            <person name="Clarke C."/>
            <person name="Bender T."/>
            <person name="Huebert T."/>
            <person name="Mason A.S."/>
            <person name="Pires J.C."/>
            <person name="Barker G."/>
            <person name="Moore J."/>
            <person name="Walley P.G."/>
            <person name="Manoli S."/>
            <person name="Batley J."/>
            <person name="Edwards D."/>
            <person name="Nelson M.N."/>
            <person name="Wang X."/>
            <person name="Paterson A.H."/>
            <person name="King G."/>
            <person name="Bancroft I."/>
            <person name="Chalhoub B."/>
            <person name="Sharpe A.G."/>
        </authorList>
    </citation>
    <scope>NUCLEOTIDE SEQUENCE</scope>
    <source>
        <strain evidence="2 3">cv. TO1000</strain>
    </source>
</reference>
<evidence type="ECO:0000313" key="3">
    <source>
        <dbReference type="Proteomes" id="UP000032141"/>
    </source>
</evidence>
<dbReference type="PANTHER" id="PTHR48011:SF71">
    <property type="entry name" value="PROTEIN KINASE DOMAIN-CONTAINING PROTEIN"/>
    <property type="match status" value="1"/>
</dbReference>
<dbReference type="eggNOG" id="KOG0198">
    <property type="taxonomic scope" value="Eukaryota"/>
</dbReference>
<dbReference type="PANTHER" id="PTHR48011">
    <property type="entry name" value="CCR4-NOT TRANSCRIPTIONAL COMPLEX SUBUNIT CAF120-RELATED"/>
    <property type="match status" value="1"/>
</dbReference>
<protein>
    <recommendedName>
        <fullName evidence="1">Protein kinase domain-containing protein</fullName>
    </recommendedName>
</protein>
<evidence type="ECO:0000313" key="2">
    <source>
        <dbReference type="EnsemblPlants" id="Bo4g050680.1"/>
    </source>
</evidence>
<dbReference type="SUPFAM" id="SSF56112">
    <property type="entry name" value="Protein kinase-like (PK-like)"/>
    <property type="match status" value="1"/>
</dbReference>
<dbReference type="Proteomes" id="UP000032141">
    <property type="component" value="Chromosome C4"/>
</dbReference>
<dbReference type="STRING" id="109376.A0A0D3BT06"/>
<dbReference type="HOGENOM" id="CLU_000288_63_23_1"/>
<dbReference type="OMA" id="MASMEFV"/>
<proteinExistence type="predicted"/>
<dbReference type="SMART" id="SM00220">
    <property type="entry name" value="S_TKc"/>
    <property type="match status" value="1"/>
</dbReference>
<dbReference type="GO" id="GO:0005524">
    <property type="term" value="F:ATP binding"/>
    <property type="evidence" value="ECO:0007669"/>
    <property type="project" value="InterPro"/>
</dbReference>
<dbReference type="InterPro" id="IPR011009">
    <property type="entry name" value="Kinase-like_dom_sf"/>
</dbReference>
<dbReference type="AlphaFoldDB" id="A0A0D3BT06"/>
<dbReference type="PROSITE" id="PS50011">
    <property type="entry name" value="PROTEIN_KINASE_DOM"/>
    <property type="match status" value="1"/>
</dbReference>
<feature type="domain" description="Protein kinase" evidence="1">
    <location>
        <begin position="4"/>
        <end position="315"/>
    </location>
</feature>
<keyword evidence="3" id="KW-1185">Reference proteome</keyword>
<dbReference type="InterPro" id="IPR052751">
    <property type="entry name" value="Plant_MAPKKK"/>
</dbReference>
<dbReference type="GO" id="GO:0004672">
    <property type="term" value="F:protein kinase activity"/>
    <property type="evidence" value="ECO:0007669"/>
    <property type="project" value="InterPro"/>
</dbReference>
<dbReference type="Gramene" id="Bo4g050680.1">
    <property type="protein sequence ID" value="Bo4g050680.1"/>
    <property type="gene ID" value="Bo4g050680"/>
</dbReference>
<dbReference type="InterPro" id="IPR000719">
    <property type="entry name" value="Prot_kinase_dom"/>
</dbReference>
<accession>A0A0D3BT06</accession>
<reference evidence="2" key="2">
    <citation type="submission" date="2015-03" db="UniProtKB">
        <authorList>
            <consortium name="EnsemblPlants"/>
        </authorList>
    </citation>
    <scope>IDENTIFICATION</scope>
</reference>
<name>A0A0D3BT06_BRAOL</name>
<evidence type="ECO:0000259" key="1">
    <source>
        <dbReference type="PROSITE" id="PS50011"/>
    </source>
</evidence>
<dbReference type="Pfam" id="PF00069">
    <property type="entry name" value="Pkinase"/>
    <property type="match status" value="1"/>
</dbReference>